<name>A0A445KG19_GLYSO</name>
<protein>
    <submittedName>
        <fullName evidence="1">Uncharacterized protein</fullName>
    </submittedName>
</protein>
<comment type="caution">
    <text evidence="1">The sequence shown here is derived from an EMBL/GenBank/DDBJ whole genome shotgun (WGS) entry which is preliminary data.</text>
</comment>
<dbReference type="EMBL" id="QZWG01000006">
    <property type="protein sequence ID" value="RZC09765.1"/>
    <property type="molecule type" value="Genomic_DNA"/>
</dbReference>
<sequence>MHECVSPKLTQCYVAGGAGGTLCTATGPGVGRYFPRSSNPRLRMHRKLRRELSIGKDMKMWSTSNTGSVNVSYSPHARLTPLAPSRTTQPEHGMSFVTRANAPTTSKATCSQPSFHSLTALVSVPPLPHFELTSFANFHTTPSEHDTISVTIVNALRTDVSRPLMIIRDFCLDNEVSPNV</sequence>
<accession>A0A445KG19</accession>
<reference evidence="1 2" key="1">
    <citation type="submission" date="2018-09" db="EMBL/GenBank/DDBJ databases">
        <title>A high-quality reference genome of wild soybean provides a powerful tool to mine soybean genomes.</title>
        <authorList>
            <person name="Xie M."/>
            <person name="Chung C.Y.L."/>
            <person name="Li M.-W."/>
            <person name="Wong F.-L."/>
            <person name="Chan T.-F."/>
            <person name="Lam H.-M."/>
        </authorList>
    </citation>
    <scope>NUCLEOTIDE SEQUENCE [LARGE SCALE GENOMIC DNA]</scope>
    <source>
        <strain evidence="2">cv. W05</strain>
        <tissue evidence="1">Hypocotyl of etiolated seedlings</tissue>
    </source>
</reference>
<gene>
    <name evidence="1" type="ORF">D0Y65_016207</name>
</gene>
<dbReference type="Proteomes" id="UP000289340">
    <property type="component" value="Chromosome 6"/>
</dbReference>
<organism evidence="1 2">
    <name type="scientific">Glycine soja</name>
    <name type="common">Wild soybean</name>
    <dbReference type="NCBI Taxonomy" id="3848"/>
    <lineage>
        <taxon>Eukaryota</taxon>
        <taxon>Viridiplantae</taxon>
        <taxon>Streptophyta</taxon>
        <taxon>Embryophyta</taxon>
        <taxon>Tracheophyta</taxon>
        <taxon>Spermatophyta</taxon>
        <taxon>Magnoliopsida</taxon>
        <taxon>eudicotyledons</taxon>
        <taxon>Gunneridae</taxon>
        <taxon>Pentapetalae</taxon>
        <taxon>rosids</taxon>
        <taxon>fabids</taxon>
        <taxon>Fabales</taxon>
        <taxon>Fabaceae</taxon>
        <taxon>Papilionoideae</taxon>
        <taxon>50 kb inversion clade</taxon>
        <taxon>NPAAA clade</taxon>
        <taxon>indigoferoid/millettioid clade</taxon>
        <taxon>Phaseoleae</taxon>
        <taxon>Glycine</taxon>
        <taxon>Glycine subgen. Soja</taxon>
    </lineage>
</organism>
<evidence type="ECO:0000313" key="1">
    <source>
        <dbReference type="EMBL" id="RZC09765.1"/>
    </source>
</evidence>
<keyword evidence="2" id="KW-1185">Reference proteome</keyword>
<dbReference type="AlphaFoldDB" id="A0A445KG19"/>
<proteinExistence type="predicted"/>
<evidence type="ECO:0000313" key="2">
    <source>
        <dbReference type="Proteomes" id="UP000289340"/>
    </source>
</evidence>